<feature type="transmembrane region" description="Helical" evidence="7">
    <location>
        <begin position="312"/>
        <end position="330"/>
    </location>
</feature>
<keyword evidence="5 7" id="KW-1133">Transmembrane helix</keyword>
<comment type="caution">
    <text evidence="9">The sequence shown here is derived from an EMBL/GenBank/DDBJ whole genome shotgun (WGS) entry which is preliminary data.</text>
</comment>
<feature type="transmembrane region" description="Helical" evidence="7">
    <location>
        <begin position="276"/>
        <end position="300"/>
    </location>
</feature>
<keyword evidence="3" id="KW-0813">Transport</keyword>
<dbReference type="OrthoDB" id="5086884at2759"/>
<dbReference type="InterPro" id="IPR036259">
    <property type="entry name" value="MFS_trans_sf"/>
</dbReference>
<evidence type="ECO:0000256" key="3">
    <source>
        <dbReference type="ARBA" id="ARBA00022448"/>
    </source>
</evidence>
<keyword evidence="4 7" id="KW-0812">Transmembrane</keyword>
<evidence type="ECO:0000313" key="9">
    <source>
        <dbReference type="EMBL" id="PVU87347.1"/>
    </source>
</evidence>
<keyword evidence="10" id="KW-1185">Reference proteome</keyword>
<dbReference type="Pfam" id="PF07690">
    <property type="entry name" value="MFS_1"/>
    <property type="match status" value="1"/>
</dbReference>
<comment type="subcellular location">
    <subcellularLocation>
        <location evidence="1">Membrane</location>
        <topology evidence="1">Multi-pass membrane protein</topology>
    </subcellularLocation>
</comment>
<organism evidence="9 10">
    <name type="scientific">Furculomyces boomerangus</name>
    <dbReference type="NCBI Taxonomy" id="61424"/>
    <lineage>
        <taxon>Eukaryota</taxon>
        <taxon>Fungi</taxon>
        <taxon>Fungi incertae sedis</taxon>
        <taxon>Zoopagomycota</taxon>
        <taxon>Kickxellomycotina</taxon>
        <taxon>Harpellomycetes</taxon>
        <taxon>Harpellales</taxon>
        <taxon>Harpellaceae</taxon>
        <taxon>Furculomyces</taxon>
    </lineage>
</organism>
<dbReference type="Proteomes" id="UP000245699">
    <property type="component" value="Unassembled WGS sequence"/>
</dbReference>
<dbReference type="AlphaFoldDB" id="A0A2T9Y4V5"/>
<feature type="transmembrane region" description="Helical" evidence="7">
    <location>
        <begin position="55"/>
        <end position="73"/>
    </location>
</feature>
<proteinExistence type="inferred from homology"/>
<feature type="transmembrane region" description="Helical" evidence="7">
    <location>
        <begin position="455"/>
        <end position="479"/>
    </location>
</feature>
<dbReference type="InterPro" id="IPR011701">
    <property type="entry name" value="MFS"/>
</dbReference>
<dbReference type="GO" id="GO:0022857">
    <property type="term" value="F:transmembrane transporter activity"/>
    <property type="evidence" value="ECO:0007669"/>
    <property type="project" value="InterPro"/>
</dbReference>
<dbReference type="GO" id="GO:0016020">
    <property type="term" value="C:membrane"/>
    <property type="evidence" value="ECO:0007669"/>
    <property type="project" value="UniProtKB-SubCell"/>
</dbReference>
<reference evidence="9 10" key="1">
    <citation type="journal article" date="2018" name="MBio">
        <title>Comparative Genomics Reveals the Core Gene Toolbox for the Fungus-Insect Symbiosis.</title>
        <authorList>
            <person name="Wang Y."/>
            <person name="Stata M."/>
            <person name="Wang W."/>
            <person name="Stajich J.E."/>
            <person name="White M.M."/>
            <person name="Moncalvo J.M."/>
        </authorList>
    </citation>
    <scope>NUCLEOTIDE SEQUENCE [LARGE SCALE GENOMIC DNA]</scope>
    <source>
        <strain evidence="9 10">AUS-77-4</strain>
    </source>
</reference>
<dbReference type="Gene3D" id="1.20.1250.20">
    <property type="entry name" value="MFS general substrate transporter like domains"/>
    <property type="match status" value="1"/>
</dbReference>
<gene>
    <name evidence="9" type="ORF">BB559_006088</name>
</gene>
<evidence type="ECO:0000256" key="1">
    <source>
        <dbReference type="ARBA" id="ARBA00004141"/>
    </source>
</evidence>
<feature type="transmembrane region" description="Helical" evidence="7">
    <location>
        <begin position="429"/>
        <end position="449"/>
    </location>
</feature>
<name>A0A2T9Y4V5_9FUNG</name>
<feature type="domain" description="Major facilitator superfamily (MFS) profile" evidence="8">
    <location>
        <begin position="15"/>
        <end position="483"/>
    </location>
</feature>
<keyword evidence="6 7" id="KW-0472">Membrane</keyword>
<evidence type="ECO:0000256" key="4">
    <source>
        <dbReference type="ARBA" id="ARBA00022692"/>
    </source>
</evidence>
<evidence type="ECO:0000313" key="10">
    <source>
        <dbReference type="Proteomes" id="UP000245699"/>
    </source>
</evidence>
<feature type="transmembrane region" description="Helical" evidence="7">
    <location>
        <begin position="82"/>
        <end position="100"/>
    </location>
</feature>
<dbReference type="PANTHER" id="PTHR23506">
    <property type="entry name" value="GH10249P"/>
    <property type="match status" value="1"/>
</dbReference>
<dbReference type="PRINTS" id="PR01035">
    <property type="entry name" value="TCRTETA"/>
</dbReference>
<evidence type="ECO:0000259" key="8">
    <source>
        <dbReference type="PROSITE" id="PS50850"/>
    </source>
</evidence>
<protein>
    <recommendedName>
        <fullName evidence="8">Major facilitator superfamily (MFS) profile domain-containing protein</fullName>
    </recommendedName>
</protein>
<feature type="transmembrane region" description="Helical" evidence="7">
    <location>
        <begin position="376"/>
        <end position="399"/>
    </location>
</feature>
<dbReference type="EMBL" id="MBFT01000761">
    <property type="protein sequence ID" value="PVU87347.1"/>
    <property type="molecule type" value="Genomic_DNA"/>
</dbReference>
<evidence type="ECO:0000256" key="6">
    <source>
        <dbReference type="ARBA" id="ARBA00023136"/>
    </source>
</evidence>
<dbReference type="STRING" id="61424.A0A2T9Y4V5"/>
<feature type="transmembrane region" description="Helical" evidence="7">
    <location>
        <begin position="350"/>
        <end position="370"/>
    </location>
</feature>
<dbReference type="SUPFAM" id="SSF103473">
    <property type="entry name" value="MFS general substrate transporter"/>
    <property type="match status" value="1"/>
</dbReference>
<evidence type="ECO:0000256" key="5">
    <source>
        <dbReference type="ARBA" id="ARBA00022989"/>
    </source>
</evidence>
<dbReference type="PANTHER" id="PTHR23506:SF23">
    <property type="entry name" value="GH10249P"/>
    <property type="match status" value="1"/>
</dbReference>
<evidence type="ECO:0000256" key="7">
    <source>
        <dbReference type="SAM" id="Phobius"/>
    </source>
</evidence>
<dbReference type="InterPro" id="IPR001958">
    <property type="entry name" value="Tet-R_TetA/multi-R_MdtG-like"/>
</dbReference>
<comment type="similarity">
    <text evidence="2">Belongs to the major facilitator superfamily. Vesicular transporter family.</text>
</comment>
<evidence type="ECO:0000256" key="2">
    <source>
        <dbReference type="ARBA" id="ARBA00006829"/>
    </source>
</evidence>
<dbReference type="PROSITE" id="PS50850">
    <property type="entry name" value="MFS"/>
    <property type="match status" value="1"/>
</dbReference>
<dbReference type="InterPro" id="IPR050930">
    <property type="entry name" value="MFS_Vesicular_Transporter"/>
</dbReference>
<accession>A0A2T9Y4V5</accession>
<sequence length="483" mass="52028">MTNKFTNYFATKPALVSLVALSLLIDSIIYGIITPAIPTILQDEMKASTRVNGLLLGFYGLGVLIGAPSISYLSDKSGKRKLYMILGFLLLGVSSLGIGLSKKVYQIFLARLATGIASGITWSLGLACLIDIYPPHKLDSPISMAYSGFTLGMMGGPFIGGIMYHHFGKMGISYLMFGISMLNMVFRVLVPDSQQLRLTLKESGKLDPYKPIETQSVDLEYTENNIELDLSNPNTTQNYEDKRECVEEKGGVEENGDVVLESPKISFFDLLKEPRIMAACVVTIIVCGGVSGLEVILPIYFSDKFGLNAEKIGYTFISLSMSSVIGGLIFGRVTEMEMMTKRFGPNKKRYFVILAGNFLTGVFTMVLGLTKSVASSVVVMGFIGFCFGFGNVPVMAALGSHISLMSEKRVAEGMTSSGGGGANSQVYSLYNIAYSIAFLLVPIISSIIYKSSGFLAVNMILGSTMVVGTVLSIGSVVLFSKGS</sequence>
<feature type="transmembrane region" description="Helical" evidence="7">
    <location>
        <begin position="112"/>
        <end position="133"/>
    </location>
</feature>
<dbReference type="InterPro" id="IPR020846">
    <property type="entry name" value="MFS_dom"/>
</dbReference>
<feature type="transmembrane region" description="Helical" evidence="7">
    <location>
        <begin position="145"/>
        <end position="165"/>
    </location>
</feature>